<reference evidence="6" key="1">
    <citation type="journal article" date="2019" name="Int. J. Syst. Evol. Microbiol.">
        <title>The Global Catalogue of Microorganisms (GCM) 10K type strain sequencing project: providing services to taxonomists for standard genome sequencing and annotation.</title>
        <authorList>
            <consortium name="The Broad Institute Genomics Platform"/>
            <consortium name="The Broad Institute Genome Sequencing Center for Infectious Disease"/>
            <person name="Wu L."/>
            <person name="Ma J."/>
        </authorList>
    </citation>
    <scope>NUCLEOTIDE SEQUENCE [LARGE SCALE GENOMIC DNA]</scope>
    <source>
        <strain evidence="6">JCM 3389</strain>
    </source>
</reference>
<comment type="caution">
    <text evidence="5">The sequence shown here is derived from an EMBL/GenBank/DDBJ whole genome shotgun (WGS) entry which is preliminary data.</text>
</comment>
<organism evidence="5 6">
    <name type="scientific">Flagellimonas iocasae</name>
    <dbReference type="NCBI Taxonomy" id="2055905"/>
    <lineage>
        <taxon>Bacteria</taxon>
        <taxon>Pseudomonadati</taxon>
        <taxon>Bacteroidota</taxon>
        <taxon>Flavobacteriia</taxon>
        <taxon>Flavobacteriales</taxon>
        <taxon>Flavobacteriaceae</taxon>
        <taxon>Flagellimonas</taxon>
    </lineage>
</organism>
<dbReference type="InterPro" id="IPR008969">
    <property type="entry name" value="CarboxyPept-like_regulatory"/>
</dbReference>
<proteinExistence type="predicted"/>
<evidence type="ECO:0000256" key="3">
    <source>
        <dbReference type="ARBA" id="ARBA00023237"/>
    </source>
</evidence>
<dbReference type="RefSeq" id="WP_379830868.1">
    <property type="nucleotide sequence ID" value="NZ_JBHUHU010000003.1"/>
</dbReference>
<protein>
    <submittedName>
        <fullName evidence="5">Outer membrane beta-barrel protein</fullName>
    </submittedName>
</protein>
<evidence type="ECO:0000259" key="4">
    <source>
        <dbReference type="Pfam" id="PF14905"/>
    </source>
</evidence>
<keyword evidence="2" id="KW-0472">Membrane</keyword>
<sequence length="806" mass="91969">MKNLTYIVLLVFFMVNHLSGQTFQITGKVVDEQNQVIPFANILLLQASDTTFVKGTSADDNGFFVLSEVEPDLYLLQASYVGRGSEPRALDIATNVSLGALIIPLETNELDEVVVTAQRPKLQRLPDRLVFSVENTIVSQGTSWDILRSTPGVIVNDDRLLVRGESARVYLNGRAVQLSGQEVQDLLQGLSGVNIKSVEVMINPPAQYDAEGGPILNIITSKNIIPGYKGSVNGTYTQAVFPKFNLGTSHYYKTDKLHLFANYTINPKKELRKTEKGINFMDDTNSVFSRWDTQYNQVTRTQSHSGSLILDYDFDDRNSINVTSNLMFNPNQEQQTRLSNDMRTGQFQLDSTFTTVNNTTMDNTNLAFDLSYVHKLKKPGARLSFNGHYTYFDGGSFQNLASDYFDSNGSFLRDFGFDSDAQQDIQIYTGQVDFSTPMGNASIETGAKISSITSESNVDFFNFNGSSNTVDTSLSDDYTYDESVYAAYFSFVKNWDKWSMKLGLRGELTEAEGVSLTLNEINTQDFFEPFPSLYLLYSPSDKHSFSFDYGRNVDRPKYNDLNPFRFFFNENDYEEGNPRLRPSFSNNFNLNYTLNSEYFFDLYYRDNGSNIAYLVFQDNDNQTLVELKQNVLESKSYGLDFTLSKTILPSWFVYAYTSLFHEEETFLAVESGDVEFTNKVDGVYGYLANYLTLSKDGSLTGEVTMTYISNFLYGSYISDEQLNLTLGLRKSLFNNRAVISIAAEDLLERWVATYRSDYLNQDNFYRRRAEYQFIRVGFTYNFGNFRLEDNQRAIEKKERNRLEREE</sequence>
<evidence type="ECO:0000256" key="1">
    <source>
        <dbReference type="ARBA" id="ARBA00004442"/>
    </source>
</evidence>
<dbReference type="InterPro" id="IPR041700">
    <property type="entry name" value="OMP_b-brl_3"/>
</dbReference>
<keyword evidence="6" id="KW-1185">Reference proteome</keyword>
<dbReference type="EMBL" id="JBHUHU010000003">
    <property type="protein sequence ID" value="MFD2100145.1"/>
    <property type="molecule type" value="Genomic_DNA"/>
</dbReference>
<comment type="subcellular location">
    <subcellularLocation>
        <location evidence="1">Cell outer membrane</location>
    </subcellularLocation>
</comment>
<evidence type="ECO:0000256" key="2">
    <source>
        <dbReference type="ARBA" id="ARBA00023136"/>
    </source>
</evidence>
<evidence type="ECO:0000313" key="6">
    <source>
        <dbReference type="Proteomes" id="UP001597342"/>
    </source>
</evidence>
<dbReference type="SUPFAM" id="SSF49464">
    <property type="entry name" value="Carboxypeptidase regulatory domain-like"/>
    <property type="match status" value="1"/>
</dbReference>
<dbReference type="Pfam" id="PF13715">
    <property type="entry name" value="CarbopepD_reg_2"/>
    <property type="match status" value="1"/>
</dbReference>
<dbReference type="Pfam" id="PF14905">
    <property type="entry name" value="OMP_b-brl_3"/>
    <property type="match status" value="1"/>
</dbReference>
<evidence type="ECO:0000313" key="5">
    <source>
        <dbReference type="EMBL" id="MFD2100145.1"/>
    </source>
</evidence>
<name>A0ABW4XYF7_9FLAO</name>
<dbReference type="InterPro" id="IPR036942">
    <property type="entry name" value="Beta-barrel_TonB_sf"/>
</dbReference>
<keyword evidence="3" id="KW-0998">Cell outer membrane</keyword>
<accession>A0ABW4XYF7</accession>
<gene>
    <name evidence="5" type="ORF">ACFSJE_10195</name>
</gene>
<dbReference type="Proteomes" id="UP001597342">
    <property type="component" value="Unassembled WGS sequence"/>
</dbReference>
<dbReference type="SUPFAM" id="SSF56935">
    <property type="entry name" value="Porins"/>
    <property type="match status" value="1"/>
</dbReference>
<feature type="domain" description="Outer membrane protein beta-barrel" evidence="4">
    <location>
        <begin position="374"/>
        <end position="780"/>
    </location>
</feature>
<dbReference type="Gene3D" id="2.40.170.20">
    <property type="entry name" value="TonB-dependent receptor, beta-barrel domain"/>
    <property type="match status" value="1"/>
</dbReference>